<dbReference type="Proteomes" id="UP000193450">
    <property type="component" value="Chromosome"/>
</dbReference>
<keyword evidence="1" id="KW-0238">DNA-binding</keyword>
<dbReference type="GO" id="GO:0003677">
    <property type="term" value="F:DNA binding"/>
    <property type="evidence" value="ECO:0007669"/>
    <property type="project" value="UniProtKB-KW"/>
</dbReference>
<keyword evidence="6" id="KW-1185">Reference proteome</keyword>
<dbReference type="SUPFAM" id="SSF46894">
    <property type="entry name" value="C-terminal effector domain of the bipartite response regulators"/>
    <property type="match status" value="1"/>
</dbReference>
<dbReference type="InterPro" id="IPR016032">
    <property type="entry name" value="Sig_transdc_resp-reg_C-effctor"/>
</dbReference>
<evidence type="ECO:0000313" key="5">
    <source>
        <dbReference type="EMBL" id="ARN75513.1"/>
    </source>
</evidence>
<dbReference type="Pfam" id="PF00072">
    <property type="entry name" value="Response_reg"/>
    <property type="match status" value="1"/>
</dbReference>
<dbReference type="AlphaFoldDB" id="A0A1X9NNP2"/>
<evidence type="ECO:0008006" key="7">
    <source>
        <dbReference type="Google" id="ProtNLM"/>
    </source>
</evidence>
<dbReference type="GO" id="GO:0000160">
    <property type="term" value="P:phosphorelay signal transduction system"/>
    <property type="evidence" value="ECO:0007669"/>
    <property type="project" value="InterPro"/>
</dbReference>
<dbReference type="SUPFAM" id="SSF52172">
    <property type="entry name" value="CheY-like"/>
    <property type="match status" value="1"/>
</dbReference>
<dbReference type="STRING" id="716816.BST96_16195"/>
<sequence>MNKSNPVNVLVGDDHQVIFQGIETMLNNHSIINDLDYAASIDEISSRLSENKYDLLLLDLNINGINSLDHVEAFRGIIEDLKIIIFSSYNNKKLIDKASDLNTNGYLLKNTDQDSFQSAIEKVINGGTVFDQELKITDSPSDDIEQYANLEELSKREKELAALIIAGNNEQEIADLLFISKNTVRTHKKNIFRKLNVSGTFGLIKYIQANNEVF</sequence>
<evidence type="ECO:0000259" key="3">
    <source>
        <dbReference type="PROSITE" id="PS50043"/>
    </source>
</evidence>
<dbReference type="Gene3D" id="1.10.10.10">
    <property type="entry name" value="Winged helix-like DNA-binding domain superfamily/Winged helix DNA-binding domain"/>
    <property type="match status" value="1"/>
</dbReference>
<dbReference type="InterPro" id="IPR051015">
    <property type="entry name" value="EvgA-like"/>
</dbReference>
<dbReference type="InterPro" id="IPR011006">
    <property type="entry name" value="CheY-like_superfamily"/>
</dbReference>
<accession>A0A1X9NNP2</accession>
<keyword evidence="2" id="KW-0597">Phosphoprotein</keyword>
<dbReference type="RefSeq" id="WP_085759694.1">
    <property type="nucleotide sequence ID" value="NZ_CP019343.1"/>
</dbReference>
<dbReference type="GO" id="GO:0006355">
    <property type="term" value="P:regulation of DNA-templated transcription"/>
    <property type="evidence" value="ECO:0007669"/>
    <property type="project" value="InterPro"/>
</dbReference>
<evidence type="ECO:0000259" key="4">
    <source>
        <dbReference type="PROSITE" id="PS50110"/>
    </source>
</evidence>
<dbReference type="Pfam" id="PF00196">
    <property type="entry name" value="GerE"/>
    <property type="match status" value="1"/>
</dbReference>
<dbReference type="PANTHER" id="PTHR45566">
    <property type="entry name" value="HTH-TYPE TRANSCRIPTIONAL REGULATOR YHJB-RELATED"/>
    <property type="match status" value="1"/>
</dbReference>
<feature type="domain" description="Response regulatory" evidence="4">
    <location>
        <begin position="8"/>
        <end position="124"/>
    </location>
</feature>
<dbReference type="SMART" id="SM00448">
    <property type="entry name" value="REC"/>
    <property type="match status" value="1"/>
</dbReference>
<dbReference type="InterPro" id="IPR000792">
    <property type="entry name" value="Tscrpt_reg_LuxR_C"/>
</dbReference>
<proteinExistence type="predicted"/>
<dbReference type="KEGG" id="osg:BST96_16195"/>
<feature type="domain" description="HTH luxR-type" evidence="3">
    <location>
        <begin position="146"/>
        <end position="211"/>
    </location>
</feature>
<dbReference type="PANTHER" id="PTHR45566:SF2">
    <property type="entry name" value="NARL SUBFAMILY"/>
    <property type="match status" value="1"/>
</dbReference>
<feature type="modified residue" description="4-aspartylphosphate" evidence="2">
    <location>
        <position position="59"/>
    </location>
</feature>
<dbReference type="InterPro" id="IPR001789">
    <property type="entry name" value="Sig_transdc_resp-reg_receiver"/>
</dbReference>
<evidence type="ECO:0000313" key="6">
    <source>
        <dbReference type="Proteomes" id="UP000193450"/>
    </source>
</evidence>
<name>A0A1X9NNP2_9GAMM</name>
<evidence type="ECO:0000256" key="1">
    <source>
        <dbReference type="ARBA" id="ARBA00023125"/>
    </source>
</evidence>
<dbReference type="Gene3D" id="3.40.50.2300">
    <property type="match status" value="1"/>
</dbReference>
<dbReference type="PRINTS" id="PR00038">
    <property type="entry name" value="HTHLUXR"/>
</dbReference>
<evidence type="ECO:0000256" key="2">
    <source>
        <dbReference type="PROSITE-ProRule" id="PRU00169"/>
    </source>
</evidence>
<dbReference type="PROSITE" id="PS50043">
    <property type="entry name" value="HTH_LUXR_2"/>
    <property type="match status" value="1"/>
</dbReference>
<dbReference type="OrthoDB" id="5736987at2"/>
<dbReference type="SMART" id="SM00421">
    <property type="entry name" value="HTH_LUXR"/>
    <property type="match status" value="1"/>
</dbReference>
<dbReference type="EMBL" id="CP019343">
    <property type="protein sequence ID" value="ARN75513.1"/>
    <property type="molecule type" value="Genomic_DNA"/>
</dbReference>
<organism evidence="5 6">
    <name type="scientific">Oceanicoccus sagamiensis</name>
    <dbReference type="NCBI Taxonomy" id="716816"/>
    <lineage>
        <taxon>Bacteria</taxon>
        <taxon>Pseudomonadati</taxon>
        <taxon>Pseudomonadota</taxon>
        <taxon>Gammaproteobacteria</taxon>
        <taxon>Cellvibrionales</taxon>
        <taxon>Spongiibacteraceae</taxon>
        <taxon>Oceanicoccus</taxon>
    </lineage>
</organism>
<gene>
    <name evidence="5" type="ORF">BST96_16195</name>
</gene>
<protein>
    <recommendedName>
        <fullName evidence="7">DNA-binding response regulator</fullName>
    </recommendedName>
</protein>
<dbReference type="PROSITE" id="PS50110">
    <property type="entry name" value="RESPONSE_REGULATORY"/>
    <property type="match status" value="1"/>
</dbReference>
<dbReference type="InterPro" id="IPR036388">
    <property type="entry name" value="WH-like_DNA-bd_sf"/>
</dbReference>
<reference evidence="5 6" key="1">
    <citation type="submission" date="2016-11" db="EMBL/GenBank/DDBJ databases">
        <title>Trade-off between light-utilization and light-protection in marine flavobacteria.</title>
        <authorList>
            <person name="Kumagai Y."/>
        </authorList>
    </citation>
    <scope>NUCLEOTIDE SEQUENCE [LARGE SCALE GENOMIC DNA]</scope>
    <source>
        <strain evidence="5 6">NBRC 107125</strain>
    </source>
</reference>
<dbReference type="CDD" id="cd06170">
    <property type="entry name" value="LuxR_C_like"/>
    <property type="match status" value="1"/>
</dbReference>